<gene>
    <name evidence="2" type="ORF">LITE_LOCUS44856</name>
    <name evidence="3" type="ORF">LITE_LOCUS44888</name>
</gene>
<dbReference type="Proteomes" id="UP001154282">
    <property type="component" value="Unassembled WGS sequence"/>
</dbReference>
<feature type="region of interest" description="Disordered" evidence="1">
    <location>
        <begin position="1"/>
        <end position="55"/>
    </location>
</feature>
<feature type="compositionally biased region" description="Basic and acidic residues" evidence="1">
    <location>
        <begin position="15"/>
        <end position="26"/>
    </location>
</feature>
<feature type="compositionally biased region" description="Acidic residues" evidence="1">
    <location>
        <begin position="27"/>
        <end position="37"/>
    </location>
</feature>
<name>A0AAV0QTH2_9ROSI</name>
<evidence type="ECO:0000313" key="3">
    <source>
        <dbReference type="EMBL" id="CAI0548777.1"/>
    </source>
</evidence>
<evidence type="ECO:0000313" key="2">
    <source>
        <dbReference type="EMBL" id="CAI0548655.1"/>
    </source>
</evidence>
<dbReference type="EMBL" id="CAMGYJ010000010">
    <property type="protein sequence ID" value="CAI0548777.1"/>
    <property type="molecule type" value="Genomic_DNA"/>
</dbReference>
<proteinExistence type="predicted"/>
<comment type="caution">
    <text evidence="3">The sequence shown here is derived from an EMBL/GenBank/DDBJ whole genome shotgun (WGS) entry which is preliminary data.</text>
</comment>
<sequence length="76" mass="8358">MGKSGSEDSSDDENTDMKDNNYHDAENEVDQETDDDAERVLSGKLSESSGSAGSDLYDYKVHSIVKHLTFDILVSL</sequence>
<reference evidence="3" key="1">
    <citation type="submission" date="2022-08" db="EMBL/GenBank/DDBJ databases">
        <authorList>
            <person name="Gutierrez-Valencia J."/>
        </authorList>
    </citation>
    <scope>NUCLEOTIDE SEQUENCE</scope>
</reference>
<accession>A0AAV0QTH2</accession>
<evidence type="ECO:0000313" key="4">
    <source>
        <dbReference type="Proteomes" id="UP001154282"/>
    </source>
</evidence>
<protein>
    <submittedName>
        <fullName evidence="3">Uncharacterized protein</fullName>
    </submittedName>
</protein>
<evidence type="ECO:0000256" key="1">
    <source>
        <dbReference type="SAM" id="MobiDB-lite"/>
    </source>
</evidence>
<keyword evidence="4" id="KW-1185">Reference proteome</keyword>
<dbReference type="AlphaFoldDB" id="A0AAV0QTH2"/>
<organism evidence="3 4">
    <name type="scientific">Linum tenue</name>
    <dbReference type="NCBI Taxonomy" id="586396"/>
    <lineage>
        <taxon>Eukaryota</taxon>
        <taxon>Viridiplantae</taxon>
        <taxon>Streptophyta</taxon>
        <taxon>Embryophyta</taxon>
        <taxon>Tracheophyta</taxon>
        <taxon>Spermatophyta</taxon>
        <taxon>Magnoliopsida</taxon>
        <taxon>eudicotyledons</taxon>
        <taxon>Gunneridae</taxon>
        <taxon>Pentapetalae</taxon>
        <taxon>rosids</taxon>
        <taxon>fabids</taxon>
        <taxon>Malpighiales</taxon>
        <taxon>Linaceae</taxon>
        <taxon>Linum</taxon>
    </lineage>
</organism>
<dbReference type="EMBL" id="CAMGYJ010000010">
    <property type="protein sequence ID" value="CAI0548655.1"/>
    <property type="molecule type" value="Genomic_DNA"/>
</dbReference>